<evidence type="ECO:0000259" key="3">
    <source>
        <dbReference type="Pfam" id="PF16561"/>
    </source>
</evidence>
<feature type="compositionally biased region" description="Basic residues" evidence="2">
    <location>
        <begin position="341"/>
        <end position="351"/>
    </location>
</feature>
<dbReference type="AlphaFoldDB" id="A0A816KXT1"/>
<proteinExistence type="predicted"/>
<protein>
    <submittedName>
        <fullName evidence="4">(rape) hypothetical protein</fullName>
    </submittedName>
</protein>
<dbReference type="SMR" id="A0A816KXT1"/>
<dbReference type="Gene3D" id="2.60.40.10">
    <property type="entry name" value="Immunoglobulins"/>
    <property type="match status" value="1"/>
</dbReference>
<dbReference type="InterPro" id="IPR013783">
    <property type="entry name" value="Ig-like_fold"/>
</dbReference>
<feature type="coiled-coil region" evidence="1">
    <location>
        <begin position="831"/>
        <end position="858"/>
    </location>
</feature>
<reference evidence="4" key="1">
    <citation type="submission" date="2021-01" db="EMBL/GenBank/DDBJ databases">
        <authorList>
            <consortium name="Genoscope - CEA"/>
            <person name="William W."/>
        </authorList>
    </citation>
    <scope>NUCLEOTIDE SEQUENCE</scope>
</reference>
<feature type="compositionally biased region" description="Polar residues" evidence="2">
    <location>
        <begin position="329"/>
        <end position="340"/>
    </location>
</feature>
<name>A0A816KXT1_BRANA</name>
<feature type="compositionally biased region" description="Low complexity" evidence="2">
    <location>
        <begin position="1"/>
        <end position="18"/>
    </location>
</feature>
<organism evidence="4">
    <name type="scientific">Brassica napus</name>
    <name type="common">Rape</name>
    <dbReference type="NCBI Taxonomy" id="3708"/>
    <lineage>
        <taxon>Eukaryota</taxon>
        <taxon>Viridiplantae</taxon>
        <taxon>Streptophyta</taxon>
        <taxon>Embryophyta</taxon>
        <taxon>Tracheophyta</taxon>
        <taxon>Spermatophyta</taxon>
        <taxon>Magnoliopsida</taxon>
        <taxon>eudicotyledons</taxon>
        <taxon>Gunneridae</taxon>
        <taxon>Pentapetalae</taxon>
        <taxon>rosids</taxon>
        <taxon>malvids</taxon>
        <taxon>Brassicales</taxon>
        <taxon>Brassicaceae</taxon>
        <taxon>Brassiceae</taxon>
        <taxon>Brassica</taxon>
    </lineage>
</organism>
<dbReference type="SUPFAM" id="SSF81296">
    <property type="entry name" value="E set domains"/>
    <property type="match status" value="1"/>
</dbReference>
<dbReference type="GO" id="GO:0009507">
    <property type="term" value="C:chloroplast"/>
    <property type="evidence" value="ECO:0007669"/>
    <property type="project" value="UniProtKB-ARBA"/>
</dbReference>
<dbReference type="InterPro" id="IPR032640">
    <property type="entry name" value="AMPK1_CBM"/>
</dbReference>
<feature type="region of interest" description="Disordered" evidence="2">
    <location>
        <begin position="668"/>
        <end position="698"/>
    </location>
</feature>
<dbReference type="PANTHER" id="PTHR47434">
    <property type="entry name" value="PROTEIN PTST HOMOLOG 3, CHLOROPLASTIC"/>
    <property type="match status" value="1"/>
</dbReference>
<dbReference type="CDD" id="cd02859">
    <property type="entry name" value="E_set_AMPKbeta_like_N"/>
    <property type="match status" value="1"/>
</dbReference>
<feature type="region of interest" description="Disordered" evidence="2">
    <location>
        <begin position="271"/>
        <end position="412"/>
    </location>
</feature>
<dbReference type="PANTHER" id="PTHR47434:SF1">
    <property type="entry name" value="PROTEIN PTST HOMOLOG 2, CHLOROPLASTIC"/>
    <property type="match status" value="1"/>
</dbReference>
<evidence type="ECO:0000256" key="2">
    <source>
        <dbReference type="SAM" id="MobiDB-lite"/>
    </source>
</evidence>
<feature type="compositionally biased region" description="Polar residues" evidence="2">
    <location>
        <begin position="670"/>
        <end position="681"/>
    </location>
</feature>
<feature type="compositionally biased region" description="Polar residues" evidence="2">
    <location>
        <begin position="688"/>
        <end position="698"/>
    </location>
</feature>
<feature type="region of interest" description="Disordered" evidence="2">
    <location>
        <begin position="765"/>
        <end position="790"/>
    </location>
</feature>
<feature type="compositionally biased region" description="Basic and acidic residues" evidence="2">
    <location>
        <begin position="278"/>
        <end position="287"/>
    </location>
</feature>
<gene>
    <name evidence="4" type="ORF">DARMORV10_C05P23700.1</name>
</gene>
<keyword evidence="1" id="KW-0175">Coiled coil</keyword>
<sequence length="936" mass="103764">MAPTATATATATSSSDASEGPVMGLINKRLRALRKKLNRITQMEESISQGKTLNKEQQEVLRSKPSVLVLIEELDKLRAPLSAAVSEEITLATTHHLHHHNQAPPDQNEVADAPEEEEAKKLEDLVNLLYFGSLFDVKSQNELASIMLTRTHERGCCLVYDTVTDESTDLLCDKDLDLISELWTMMVSRPADSFLSHKNALERCVEHAKLWLANSNQPIASNCNVSYAGLREKLKKIMGSNYFTITPEMVAPVEAASAAAAGNYGAFQVAADTEQKEEDASNIKEQEPAVNDQSEQPKDESVTEGELVQGQQEQGYTQVEGGRSKRDYQQQYVPRGTHQNQRGHRGARRGHSNAPRGGRGGGGGYSNGRYESYDNSGGNGYQRSHYNNRGRGRGGGGGNGHSYNNNNNQDSNVTVAERTQTVRRNAPKMVSLNSGPVSSFAPRLSLIDSDTLLPLSSFSSFNPICSGKLSLLADGKSCGPVQWFLEVKLRKKGCCFRRSGVLRMCNNQDLGWDSDKDLETEILEFMKNSDKPGMFPSKKDLIRSERFDLVERIVNQGGWLSMGWDLDEQQEEEVRVKENVVLGDLPIEKQLRNLSSNASYSREEVDGKNESGIEGILTRLEKERNLSLGINLSGKGESNGAMYDDITLNGSPPRSSIIVTASEFQDVDASRSSGEYGQSRYQEAKPVSGNNSSTSETWRTWSMRRAGFTDEDFEAAEISSSSLVGLKKDDTNKDSNGKDKTASYSEDINTTHIKSRLQNLQSELSSVLQSLRSPPPDEVGTSKDSEIKSGNLENLNDDWEFKENEIIYAQNKLRSTRAKLAVLEGKMSMAIIDAQRIVREKQRKIDHARRALRLLRTASIVWPNSASEVLLTGSFDGWSTQQRKMKKAQNGVSSLTLKLYPGKYQIKFIVDGQWKVDPLRPIVTCDGYENNLLIIS</sequence>
<evidence type="ECO:0000256" key="1">
    <source>
        <dbReference type="SAM" id="Coils"/>
    </source>
</evidence>
<feature type="domain" description="AMP-activated protein kinase glycogen-binding" evidence="3">
    <location>
        <begin position="859"/>
        <end position="933"/>
    </location>
</feature>
<feature type="compositionally biased region" description="Basic and acidic residues" evidence="2">
    <location>
        <begin position="726"/>
        <end position="741"/>
    </location>
</feature>
<feature type="compositionally biased region" description="Low complexity" evidence="2">
    <location>
        <begin position="304"/>
        <end position="315"/>
    </location>
</feature>
<feature type="region of interest" description="Disordered" evidence="2">
    <location>
        <begin position="1"/>
        <end position="22"/>
    </location>
</feature>
<feature type="region of interest" description="Disordered" evidence="2">
    <location>
        <begin position="726"/>
        <end position="747"/>
    </location>
</feature>
<dbReference type="Proteomes" id="UP001295469">
    <property type="component" value="Chromosome C05"/>
</dbReference>
<accession>A0A816KXT1</accession>
<dbReference type="InterPro" id="IPR014756">
    <property type="entry name" value="Ig_E-set"/>
</dbReference>
<dbReference type="EMBL" id="HG994369">
    <property type="protein sequence ID" value="CAF1928069.1"/>
    <property type="molecule type" value="Genomic_DNA"/>
</dbReference>
<feature type="compositionally biased region" description="Gly residues" evidence="2">
    <location>
        <begin position="357"/>
        <end position="366"/>
    </location>
</feature>
<dbReference type="Pfam" id="PF16561">
    <property type="entry name" value="AMPK1_CBM"/>
    <property type="match status" value="1"/>
</dbReference>
<evidence type="ECO:0000313" key="4">
    <source>
        <dbReference type="EMBL" id="CAF1928069.1"/>
    </source>
</evidence>